<evidence type="ECO:0000256" key="16">
    <source>
        <dbReference type="ARBA" id="ARBA00049548"/>
    </source>
</evidence>
<dbReference type="InterPro" id="IPR050584">
    <property type="entry name" value="Cholesterol_7-desaturase"/>
</dbReference>
<evidence type="ECO:0000256" key="10">
    <source>
        <dbReference type="ARBA" id="ARBA00023014"/>
    </source>
</evidence>
<keyword evidence="4 17" id="KW-0812">Transmembrane</keyword>
<dbReference type="GO" id="GO:0008203">
    <property type="term" value="P:cholesterol metabolic process"/>
    <property type="evidence" value="ECO:0007669"/>
    <property type="project" value="InterPro"/>
</dbReference>
<feature type="transmembrane region" description="Helical" evidence="17">
    <location>
        <begin position="13"/>
        <end position="32"/>
    </location>
</feature>
<evidence type="ECO:0000256" key="4">
    <source>
        <dbReference type="ARBA" id="ARBA00022692"/>
    </source>
</evidence>
<evidence type="ECO:0000256" key="12">
    <source>
        <dbReference type="ARBA" id="ARBA00025712"/>
    </source>
</evidence>
<comment type="pathway">
    <text evidence="3">Hormone biosynthesis.</text>
</comment>
<organism evidence="19 20">
    <name type="scientific">Parascaris equorum</name>
    <name type="common">Equine roundworm</name>
    <dbReference type="NCBI Taxonomy" id="6256"/>
    <lineage>
        <taxon>Eukaryota</taxon>
        <taxon>Metazoa</taxon>
        <taxon>Ecdysozoa</taxon>
        <taxon>Nematoda</taxon>
        <taxon>Chromadorea</taxon>
        <taxon>Rhabditida</taxon>
        <taxon>Spirurina</taxon>
        <taxon>Ascaridomorpha</taxon>
        <taxon>Ascaridoidea</taxon>
        <taxon>Ascarididae</taxon>
        <taxon>Parascaris</taxon>
    </lineage>
</organism>
<evidence type="ECO:0000256" key="11">
    <source>
        <dbReference type="ARBA" id="ARBA00023136"/>
    </source>
</evidence>
<evidence type="ECO:0000256" key="13">
    <source>
        <dbReference type="ARBA" id="ARBA00025729"/>
    </source>
</evidence>
<sequence>MHLLLTVPPIAKMFYHIGVALIFFLYIIYRWLSRPLNRIRRLGDVGLYFNDSRLKGTRSDVQIERARRLRAIGDIPPVYPNGWFCIAESDQIQPKEVRGIVVFASFNVGGRVVDDNCVQCPFHGWIFSGESGKCTRIPYNTQTIPEQAKVSVWPVVERNRHVYVWCVPEIEEVASGEWAYKGRTEHEIQCHVQDLPENGSDLAHLNYLHLAGVNKGNYNAPSNSQHIWDGRWEPQPEPNRHIAIMYLDQVMTVMKMRIPLTSSSLRAKQIGPGIVHMMFDFAWLGRGVVMHHFRVLSIFLWRLATCLRHITLPRYFFLKLLSIAALLQFERDIFIWNNKRYVRPPILVKNDGPIGKHRRWYSQFYSENSPKLNKDGTLTNQPKSVLDW</sequence>
<keyword evidence="6" id="KW-0479">Metal-binding</keyword>
<comment type="similarity">
    <text evidence="13">Belongs to the cholesterol 7-desaturase family.</text>
</comment>
<keyword evidence="11 17" id="KW-0472">Membrane</keyword>
<feature type="domain" description="Rieske" evidence="18">
    <location>
        <begin position="110"/>
        <end position="164"/>
    </location>
</feature>
<proteinExistence type="inferred from homology"/>
<evidence type="ECO:0000256" key="3">
    <source>
        <dbReference type="ARBA" id="ARBA00004972"/>
    </source>
</evidence>
<evidence type="ECO:0000256" key="9">
    <source>
        <dbReference type="ARBA" id="ARBA00023004"/>
    </source>
</evidence>
<dbReference type="Gene3D" id="3.90.380.10">
    <property type="entry name" value="Naphthalene 1,2-dioxygenase Alpha Subunit, Chain A, domain 1"/>
    <property type="match status" value="1"/>
</dbReference>
<dbReference type="InterPro" id="IPR017941">
    <property type="entry name" value="Rieske_2Fe-2S"/>
</dbReference>
<evidence type="ECO:0000256" key="17">
    <source>
        <dbReference type="SAM" id="Phobius"/>
    </source>
</evidence>
<dbReference type="GO" id="GO:0051537">
    <property type="term" value="F:2 iron, 2 sulfur cluster binding"/>
    <property type="evidence" value="ECO:0007669"/>
    <property type="project" value="UniProtKB-KW"/>
</dbReference>
<dbReference type="PANTHER" id="PTHR21266:SF32">
    <property type="entry name" value="CHOLESTEROL 7-DESATURASE NVD"/>
    <property type="match status" value="1"/>
</dbReference>
<evidence type="ECO:0000256" key="14">
    <source>
        <dbReference type="ARBA" id="ARBA00026095"/>
    </source>
</evidence>
<comment type="catalytic activity">
    <reaction evidence="15">
        <text>cholesterol + NADH + O2 + H(+) = 7-dehydrocholesterol + NAD(+) + 2 H2O</text>
        <dbReference type="Rhea" id="RHEA:51644"/>
        <dbReference type="ChEBI" id="CHEBI:15377"/>
        <dbReference type="ChEBI" id="CHEBI:15378"/>
        <dbReference type="ChEBI" id="CHEBI:15379"/>
        <dbReference type="ChEBI" id="CHEBI:16113"/>
        <dbReference type="ChEBI" id="CHEBI:17759"/>
        <dbReference type="ChEBI" id="CHEBI:57540"/>
        <dbReference type="ChEBI" id="CHEBI:57945"/>
        <dbReference type="EC" id="1.14.19.21"/>
    </reaction>
    <physiologicalReaction direction="left-to-right" evidence="15">
        <dbReference type="Rhea" id="RHEA:51645"/>
    </physiologicalReaction>
</comment>
<dbReference type="PROSITE" id="PS51296">
    <property type="entry name" value="RIESKE"/>
    <property type="match status" value="1"/>
</dbReference>
<dbReference type="GO" id="GO:0170056">
    <property type="term" value="F:cholesterol 7-desaturase [NAD(P)H] activity"/>
    <property type="evidence" value="ECO:0007669"/>
    <property type="project" value="UniProtKB-EC"/>
</dbReference>
<dbReference type="WBParaSite" id="PEQ_0000675501-mRNA-1">
    <property type="protein sequence ID" value="PEQ_0000675501-mRNA-1"/>
    <property type="gene ID" value="PEQ_0000675501"/>
</dbReference>
<evidence type="ECO:0000256" key="8">
    <source>
        <dbReference type="ARBA" id="ARBA00023002"/>
    </source>
</evidence>
<dbReference type="InterPro" id="IPR036922">
    <property type="entry name" value="Rieske_2Fe-2S_sf"/>
</dbReference>
<dbReference type="SUPFAM" id="SSF50022">
    <property type="entry name" value="ISP domain"/>
    <property type="match status" value="1"/>
</dbReference>
<accession>A0A914RXK5</accession>
<evidence type="ECO:0000256" key="15">
    <source>
        <dbReference type="ARBA" id="ARBA00047853"/>
    </source>
</evidence>
<evidence type="ECO:0000256" key="2">
    <source>
        <dbReference type="ARBA" id="ARBA00004370"/>
    </source>
</evidence>
<reference evidence="20" key="1">
    <citation type="submission" date="2022-11" db="UniProtKB">
        <authorList>
            <consortium name="WormBaseParasite"/>
        </authorList>
    </citation>
    <scope>IDENTIFICATION</scope>
</reference>
<comment type="pathway">
    <text evidence="12">Steroid hormone biosynthesis; dafachronic acid biosynthesis.</text>
</comment>
<dbReference type="Pfam" id="PF19298">
    <property type="entry name" value="KshA_C"/>
    <property type="match status" value="2"/>
</dbReference>
<evidence type="ECO:0000259" key="18">
    <source>
        <dbReference type="PROSITE" id="PS51296"/>
    </source>
</evidence>
<comment type="catalytic activity">
    <reaction evidence="16">
        <text>cholesterol + NADPH + O2 + H(+) = 7-dehydrocholesterol + NADP(+) + 2 H2O</text>
        <dbReference type="Rhea" id="RHEA:45024"/>
        <dbReference type="ChEBI" id="CHEBI:15377"/>
        <dbReference type="ChEBI" id="CHEBI:15378"/>
        <dbReference type="ChEBI" id="CHEBI:15379"/>
        <dbReference type="ChEBI" id="CHEBI:16113"/>
        <dbReference type="ChEBI" id="CHEBI:17759"/>
        <dbReference type="ChEBI" id="CHEBI:57783"/>
        <dbReference type="ChEBI" id="CHEBI:58349"/>
        <dbReference type="EC" id="1.14.19.21"/>
    </reaction>
    <physiologicalReaction direction="left-to-right" evidence="16">
        <dbReference type="Rhea" id="RHEA:45025"/>
    </physiologicalReaction>
</comment>
<dbReference type="InterPro" id="IPR045605">
    <property type="entry name" value="KshA-like_C"/>
</dbReference>
<keyword evidence="7 17" id="KW-1133">Transmembrane helix</keyword>
<dbReference type="GO" id="GO:0005737">
    <property type="term" value="C:cytoplasm"/>
    <property type="evidence" value="ECO:0007669"/>
    <property type="project" value="TreeGrafter"/>
</dbReference>
<dbReference type="GO" id="GO:0016020">
    <property type="term" value="C:membrane"/>
    <property type="evidence" value="ECO:0007669"/>
    <property type="project" value="UniProtKB-SubCell"/>
</dbReference>
<keyword evidence="5" id="KW-0001">2Fe-2S</keyword>
<evidence type="ECO:0000313" key="20">
    <source>
        <dbReference type="WBParaSite" id="PEQ_0000675501-mRNA-1"/>
    </source>
</evidence>
<dbReference type="SUPFAM" id="SSF55961">
    <property type="entry name" value="Bet v1-like"/>
    <property type="match status" value="1"/>
</dbReference>
<keyword evidence="9" id="KW-0408">Iron</keyword>
<protein>
    <recommendedName>
        <fullName evidence="14">cholesterol 7-desaturase</fullName>
        <ecNumber evidence="14">1.14.19.21</ecNumber>
    </recommendedName>
</protein>
<keyword evidence="10" id="KW-0411">Iron-sulfur</keyword>
<dbReference type="AlphaFoldDB" id="A0A914RXK5"/>
<evidence type="ECO:0000313" key="19">
    <source>
        <dbReference type="Proteomes" id="UP000887564"/>
    </source>
</evidence>
<dbReference type="PANTHER" id="PTHR21266">
    <property type="entry name" value="IRON-SULFUR DOMAIN CONTAINING PROTEIN"/>
    <property type="match status" value="1"/>
</dbReference>
<dbReference type="Pfam" id="PF00355">
    <property type="entry name" value="Rieske"/>
    <property type="match status" value="1"/>
</dbReference>
<evidence type="ECO:0000256" key="7">
    <source>
        <dbReference type="ARBA" id="ARBA00022989"/>
    </source>
</evidence>
<evidence type="ECO:0000256" key="1">
    <source>
        <dbReference type="ARBA" id="ARBA00001962"/>
    </source>
</evidence>
<keyword evidence="19" id="KW-1185">Reference proteome</keyword>
<dbReference type="Proteomes" id="UP000887564">
    <property type="component" value="Unplaced"/>
</dbReference>
<dbReference type="GO" id="GO:0046872">
    <property type="term" value="F:metal ion binding"/>
    <property type="evidence" value="ECO:0007669"/>
    <property type="project" value="UniProtKB-KW"/>
</dbReference>
<evidence type="ECO:0000256" key="5">
    <source>
        <dbReference type="ARBA" id="ARBA00022714"/>
    </source>
</evidence>
<name>A0A914RXK5_PAREQ</name>
<comment type="cofactor">
    <cofactor evidence="1">
        <name>Fe cation</name>
        <dbReference type="ChEBI" id="CHEBI:24875"/>
    </cofactor>
</comment>
<keyword evidence="8" id="KW-0560">Oxidoreductase</keyword>
<comment type="subcellular location">
    <subcellularLocation>
        <location evidence="2">Membrane</location>
    </subcellularLocation>
</comment>
<dbReference type="Gene3D" id="2.102.10.10">
    <property type="entry name" value="Rieske [2Fe-2S] iron-sulphur domain"/>
    <property type="match status" value="1"/>
</dbReference>
<dbReference type="EC" id="1.14.19.21" evidence="14"/>
<evidence type="ECO:0000256" key="6">
    <source>
        <dbReference type="ARBA" id="ARBA00022723"/>
    </source>
</evidence>